<dbReference type="Gene3D" id="1.25.40.10">
    <property type="entry name" value="Tetratricopeptide repeat domain"/>
    <property type="match status" value="4"/>
</dbReference>
<dbReference type="RefSeq" id="WP_255027318.1">
    <property type="nucleotide sequence ID" value="NZ_JANDHW010000007.1"/>
</dbReference>
<accession>A0ABT1MI77</accession>
<evidence type="ECO:0000259" key="4">
    <source>
        <dbReference type="Pfam" id="PF25063"/>
    </source>
</evidence>
<evidence type="ECO:0000256" key="3">
    <source>
        <dbReference type="PROSITE-ProRule" id="PRU00339"/>
    </source>
</evidence>
<keyword evidence="2 3" id="KW-0802">TPR repeat</keyword>
<dbReference type="PROSITE" id="PS50005">
    <property type="entry name" value="TPR"/>
    <property type="match status" value="6"/>
</dbReference>
<evidence type="ECO:0000256" key="2">
    <source>
        <dbReference type="ARBA" id="ARBA00022803"/>
    </source>
</evidence>
<organism evidence="5 6">
    <name type="scientific">Coprobacter tertius</name>
    <dbReference type="NCBI Taxonomy" id="2944915"/>
    <lineage>
        <taxon>Bacteria</taxon>
        <taxon>Pseudomonadati</taxon>
        <taxon>Bacteroidota</taxon>
        <taxon>Bacteroidia</taxon>
        <taxon>Bacteroidales</taxon>
        <taxon>Barnesiellaceae</taxon>
        <taxon>Coprobacter</taxon>
    </lineage>
</organism>
<reference evidence="5 6" key="1">
    <citation type="submission" date="2022-07" db="EMBL/GenBank/DDBJ databases">
        <title>Fecal culturing of patients with breast cancer.</title>
        <authorList>
            <person name="Teng N.M.Y."/>
            <person name="Kiu R."/>
            <person name="Evans R."/>
            <person name="Baker D.J."/>
            <person name="Zenner C."/>
            <person name="Robinson S.D."/>
            <person name="Hall L.J."/>
        </authorList>
    </citation>
    <scope>NUCLEOTIDE SEQUENCE [LARGE SCALE GENOMIC DNA]</scope>
    <source>
        <strain evidence="5 6">LH1063</strain>
    </source>
</reference>
<feature type="repeat" description="TPR" evidence="3">
    <location>
        <begin position="262"/>
        <end position="295"/>
    </location>
</feature>
<dbReference type="InterPro" id="IPR019734">
    <property type="entry name" value="TPR_rpt"/>
</dbReference>
<dbReference type="Pfam" id="PF25063">
    <property type="entry name" value="ARM_TT21_C"/>
    <property type="match status" value="1"/>
</dbReference>
<keyword evidence="6" id="KW-1185">Reference proteome</keyword>
<feature type="domain" description="Tetratricopeptide repeat protein 21A/21B C-terminal ARM" evidence="4">
    <location>
        <begin position="285"/>
        <end position="408"/>
    </location>
</feature>
<dbReference type="InterPro" id="IPR011990">
    <property type="entry name" value="TPR-like_helical_dom_sf"/>
</dbReference>
<dbReference type="PROSITE" id="PS50293">
    <property type="entry name" value="TPR_REGION"/>
    <property type="match status" value="1"/>
</dbReference>
<name>A0ABT1MI77_9BACT</name>
<dbReference type="EMBL" id="JANDHW010000007">
    <property type="protein sequence ID" value="MCP9612074.1"/>
    <property type="molecule type" value="Genomic_DNA"/>
</dbReference>
<feature type="repeat" description="TPR" evidence="3">
    <location>
        <begin position="364"/>
        <end position="397"/>
    </location>
</feature>
<dbReference type="SMART" id="SM00028">
    <property type="entry name" value="TPR"/>
    <property type="match status" value="8"/>
</dbReference>
<comment type="caution">
    <text evidence="5">The sequence shown here is derived from an EMBL/GenBank/DDBJ whole genome shotgun (WGS) entry which is preliminary data.</text>
</comment>
<feature type="repeat" description="TPR" evidence="3">
    <location>
        <begin position="160"/>
        <end position="193"/>
    </location>
</feature>
<evidence type="ECO:0000256" key="1">
    <source>
        <dbReference type="ARBA" id="ARBA00022737"/>
    </source>
</evidence>
<dbReference type="Proteomes" id="UP001205603">
    <property type="component" value="Unassembled WGS sequence"/>
</dbReference>
<dbReference type="InterPro" id="IPR056834">
    <property type="entry name" value="ARM_TT21_C"/>
</dbReference>
<evidence type="ECO:0000313" key="6">
    <source>
        <dbReference type="Proteomes" id="UP001205603"/>
    </source>
</evidence>
<sequence>MSKKEKSGLLARYEFMLEHDESCYFDTDEWEEIAYQYEIDDKYQEALEAINRGLSMHPGNIALNIKKSRYLMSLDNIDEAEELIYSIPHDSEDAVLIRAELCFIKAKPEEAVRLLHGLLKSDEISVELCFEIMDMYIDFGYFEDLVTFIYEADKVLSDGSELLRELALMYEDRQELDKAEELYNLLIDRNPYSAVDWFNLAKINAINKEYEKAIDACDFALTVNDGDENILSFKGYCLYDLGEYEKAIEVFDEYARISDEKAVAYELMSECYVKLLHYDIGIEYLKKALEYSPDNTNLYYQLATDYYDIGNREKAFECLLKAIKLEPNDADALSFMGEILIDENKLEQAESFLRKSIEIDATNAEAFVLLGDIMVREEKYEESVSCYEKARKITPYDVKLIFKLTLSYYNIGAQDKAEELIKYLEESTSHIDEIPDIPEENKSELLETKEMLEQLREILKNNLGENL</sequence>
<dbReference type="Pfam" id="PF13432">
    <property type="entry name" value="TPR_16"/>
    <property type="match status" value="1"/>
</dbReference>
<feature type="repeat" description="TPR" evidence="3">
    <location>
        <begin position="296"/>
        <end position="329"/>
    </location>
</feature>
<dbReference type="PANTHER" id="PTHR44943">
    <property type="entry name" value="CELLULOSE SYNTHASE OPERON PROTEIN C"/>
    <property type="match status" value="1"/>
</dbReference>
<feature type="repeat" description="TPR" evidence="3">
    <location>
        <begin position="27"/>
        <end position="60"/>
    </location>
</feature>
<protein>
    <submittedName>
        <fullName evidence="5">Tetratricopeptide repeat protein</fullName>
    </submittedName>
</protein>
<evidence type="ECO:0000313" key="5">
    <source>
        <dbReference type="EMBL" id="MCP9612074.1"/>
    </source>
</evidence>
<dbReference type="PANTHER" id="PTHR44943:SF8">
    <property type="entry name" value="TPR REPEAT-CONTAINING PROTEIN MJ0263"/>
    <property type="match status" value="1"/>
</dbReference>
<gene>
    <name evidence="5" type="ORF">NMU02_08220</name>
</gene>
<dbReference type="SUPFAM" id="SSF48452">
    <property type="entry name" value="TPR-like"/>
    <property type="match status" value="2"/>
</dbReference>
<feature type="repeat" description="TPR" evidence="3">
    <location>
        <begin position="330"/>
        <end position="363"/>
    </location>
</feature>
<proteinExistence type="predicted"/>
<dbReference type="InterPro" id="IPR051685">
    <property type="entry name" value="Ycf3/AcsC/BcsC/TPR_MFPF"/>
</dbReference>
<keyword evidence="1" id="KW-0677">Repeat</keyword>